<evidence type="ECO:0000256" key="15">
    <source>
        <dbReference type="SAM" id="Coils"/>
    </source>
</evidence>
<dbReference type="InterPro" id="IPR041588">
    <property type="entry name" value="Integrase_H2C2"/>
</dbReference>
<dbReference type="GO" id="GO:0003677">
    <property type="term" value="F:DNA binding"/>
    <property type="evidence" value="ECO:0007669"/>
    <property type="project" value="UniProtKB-KW"/>
</dbReference>
<dbReference type="Pfam" id="PF24626">
    <property type="entry name" value="SH3_Tf2-1"/>
    <property type="match status" value="1"/>
</dbReference>
<keyword evidence="7" id="KW-0255">Endonuclease</keyword>
<keyword evidence="3" id="KW-0548">Nucleotidyltransferase</keyword>
<dbReference type="InterPro" id="IPR050951">
    <property type="entry name" value="Retrovirus_Pol_polyprotein"/>
</dbReference>
<evidence type="ECO:0000256" key="11">
    <source>
        <dbReference type="ARBA" id="ARBA00022918"/>
    </source>
</evidence>
<feature type="compositionally biased region" description="Pro residues" evidence="16">
    <location>
        <begin position="75"/>
        <end position="91"/>
    </location>
</feature>
<evidence type="ECO:0000256" key="13">
    <source>
        <dbReference type="ARBA" id="ARBA00023125"/>
    </source>
</evidence>
<keyword evidence="12" id="KW-0239">DNA-directed DNA polymerase</keyword>
<dbReference type="InterPro" id="IPR043502">
    <property type="entry name" value="DNA/RNA_pol_sf"/>
</dbReference>
<evidence type="ECO:0000256" key="1">
    <source>
        <dbReference type="ARBA" id="ARBA00022670"/>
    </source>
</evidence>
<dbReference type="PANTHER" id="PTHR37984:SF5">
    <property type="entry name" value="PROTEIN NYNRIN-LIKE"/>
    <property type="match status" value="1"/>
</dbReference>
<evidence type="ECO:0000256" key="12">
    <source>
        <dbReference type="ARBA" id="ARBA00022932"/>
    </source>
</evidence>
<accession>A0A484NJ66</accession>
<keyword evidence="10" id="KW-0229">DNA integration</keyword>
<proteinExistence type="predicted"/>
<protein>
    <submittedName>
        <fullName evidence="21">Uncharacterized protein</fullName>
    </submittedName>
</protein>
<dbReference type="Pfam" id="PF08284">
    <property type="entry name" value="RVP_2"/>
    <property type="match status" value="1"/>
</dbReference>
<dbReference type="InterPro" id="IPR036397">
    <property type="entry name" value="RNaseH_sf"/>
</dbReference>
<evidence type="ECO:0000313" key="22">
    <source>
        <dbReference type="Proteomes" id="UP000595140"/>
    </source>
</evidence>
<feature type="coiled-coil region" evidence="15">
    <location>
        <begin position="1215"/>
        <end position="1244"/>
    </location>
</feature>
<reference evidence="21 22" key="1">
    <citation type="submission" date="2018-04" db="EMBL/GenBank/DDBJ databases">
        <authorList>
            <person name="Vogel A."/>
        </authorList>
    </citation>
    <scope>NUCLEOTIDE SEQUENCE [LARGE SCALE GENOMIC DNA]</scope>
</reference>
<organism evidence="21 22">
    <name type="scientific">Cuscuta campestris</name>
    <dbReference type="NCBI Taxonomy" id="132261"/>
    <lineage>
        <taxon>Eukaryota</taxon>
        <taxon>Viridiplantae</taxon>
        <taxon>Streptophyta</taxon>
        <taxon>Embryophyta</taxon>
        <taxon>Tracheophyta</taxon>
        <taxon>Spermatophyta</taxon>
        <taxon>Magnoliopsida</taxon>
        <taxon>eudicotyledons</taxon>
        <taxon>Gunneridae</taxon>
        <taxon>Pentapetalae</taxon>
        <taxon>asterids</taxon>
        <taxon>lamiids</taxon>
        <taxon>Solanales</taxon>
        <taxon>Convolvulaceae</taxon>
        <taxon>Cuscuteae</taxon>
        <taxon>Cuscuta</taxon>
        <taxon>Cuscuta subgen. Grammica</taxon>
        <taxon>Cuscuta sect. Cleistogrammica</taxon>
    </lineage>
</organism>
<dbReference type="Gene3D" id="2.40.70.10">
    <property type="entry name" value="Acid Proteases"/>
    <property type="match status" value="1"/>
</dbReference>
<evidence type="ECO:0000256" key="7">
    <source>
        <dbReference type="ARBA" id="ARBA00022759"/>
    </source>
</evidence>
<keyword evidence="1" id="KW-0645">Protease</keyword>
<dbReference type="InterPro" id="IPR056924">
    <property type="entry name" value="SH3_Tf2-1"/>
</dbReference>
<evidence type="ECO:0000256" key="14">
    <source>
        <dbReference type="ARBA" id="ARBA00023172"/>
    </source>
</evidence>
<dbReference type="PANTHER" id="PTHR37984">
    <property type="entry name" value="PROTEIN CBG26694"/>
    <property type="match status" value="1"/>
</dbReference>
<dbReference type="SUPFAM" id="SSF56672">
    <property type="entry name" value="DNA/RNA polymerases"/>
    <property type="match status" value="1"/>
</dbReference>
<dbReference type="InterPro" id="IPR021109">
    <property type="entry name" value="Peptidase_aspartic_dom_sf"/>
</dbReference>
<keyword evidence="11" id="KW-0695">RNA-directed DNA polymerase</keyword>
<dbReference type="GO" id="GO:0004519">
    <property type="term" value="F:endonuclease activity"/>
    <property type="evidence" value="ECO:0007669"/>
    <property type="project" value="UniProtKB-KW"/>
</dbReference>
<dbReference type="InterPro" id="IPR041373">
    <property type="entry name" value="RT_RNaseH"/>
</dbReference>
<dbReference type="GO" id="GO:0006310">
    <property type="term" value="P:DNA recombination"/>
    <property type="evidence" value="ECO:0007669"/>
    <property type="project" value="UniProtKB-KW"/>
</dbReference>
<evidence type="ECO:0000259" key="19">
    <source>
        <dbReference type="Pfam" id="PF17921"/>
    </source>
</evidence>
<feature type="domain" description="Reverse transcriptase RNase H-like" evidence="18">
    <location>
        <begin position="391"/>
        <end position="460"/>
    </location>
</feature>
<keyword evidence="15" id="KW-0175">Coiled coil</keyword>
<feature type="domain" description="Tf2-1-like SH3-like" evidence="20">
    <location>
        <begin position="781"/>
        <end position="845"/>
    </location>
</feature>
<dbReference type="EMBL" id="OOIL02006764">
    <property type="protein sequence ID" value="VFR01482.1"/>
    <property type="molecule type" value="Genomic_DNA"/>
</dbReference>
<keyword evidence="8" id="KW-0378">Hydrolase</keyword>
<dbReference type="Pfam" id="PF17921">
    <property type="entry name" value="Integrase_H2C2"/>
    <property type="match status" value="1"/>
</dbReference>
<dbReference type="InterPro" id="IPR012337">
    <property type="entry name" value="RNaseH-like_sf"/>
</dbReference>
<dbReference type="AlphaFoldDB" id="A0A484NJ66"/>
<evidence type="ECO:0000256" key="9">
    <source>
        <dbReference type="ARBA" id="ARBA00022842"/>
    </source>
</evidence>
<dbReference type="GO" id="GO:0015074">
    <property type="term" value="P:DNA integration"/>
    <property type="evidence" value="ECO:0007669"/>
    <property type="project" value="UniProtKB-KW"/>
</dbReference>
<evidence type="ECO:0000259" key="20">
    <source>
        <dbReference type="Pfam" id="PF24626"/>
    </source>
</evidence>
<feature type="compositionally biased region" description="Low complexity" evidence="16">
    <location>
        <begin position="65"/>
        <end position="74"/>
    </location>
</feature>
<evidence type="ECO:0000256" key="4">
    <source>
        <dbReference type="ARBA" id="ARBA00022722"/>
    </source>
</evidence>
<dbReference type="Proteomes" id="UP000595140">
    <property type="component" value="Unassembled WGS sequence"/>
</dbReference>
<keyword evidence="4" id="KW-0540">Nuclease</keyword>
<dbReference type="GO" id="GO:0004190">
    <property type="term" value="F:aspartic-type endopeptidase activity"/>
    <property type="evidence" value="ECO:0007669"/>
    <property type="project" value="UniProtKB-KW"/>
</dbReference>
<evidence type="ECO:0000256" key="8">
    <source>
        <dbReference type="ARBA" id="ARBA00022801"/>
    </source>
</evidence>
<sequence length="1270" mass="142673">MPLKRTQIVFVAGLKRPLQREVNLRSPSSLPAAFALARELSACHSEAALVYTQGTRRAWTPQPPSNSAASSPGLLPTPRPTPAGPKTPGPPATAGLPVVRLTDGVKAERNKKGLCWYCDEKYTPAHNCRRRFLLLMGPDDEDSEPEPPPAADLVDDAPIILGDISTMHSLAGSPSPRALKVAGSVNSAVVQVLLDSGSTHNFIHPTVAKRLALVLHPVTPFRVYVGDGDSLRCSYSCPGTPLRLQGHLFDVDLYLLEIHGPDIVLGVQWLQTLGKVSHDYATMTMEFVWKGETIILRGDTVEPRPISYGRLCSLARDAVSCDLYELTTASLDSTVTEDGPALPTDLPPAARSLLQTHARLFGLPSGLPPARVWDHCIHLVPGAKPINVRPYSRKLGPRRRAASTYHKELYAIVEAVQKWRQYLLGREFVIRSDQRSLKELLSQVIQTPDQQFYIRKLMGYTFRIEYKSGSSNKAADALSRRKEEGDAAGVFAAYARPIPSILTDIKRENESTPEIQAIHAGKASPDYTVQDGVLYYKRRLYIGAASPLRAQFLLEFHSTPLSGHQGVERTFRRLADVFYWCNMRRDVRHFVAACTVCQVTKYSTQKPGGLLQPLPVLDRVWESASMDFITGLPPSRGLTVIMVVVDRLSKYAHFGALSPGYDAPKTDGQTEVTNRGLEQYLRAFAHERQQRWSWFLAWAELALNCSHHEALGMSPFQALYGRPPPSLFPTLSIRARTPTIEELLRDRAAMLAELKLQLKKVQQRMRDQANQHRRDVSFAVGDYVLLKLQPYRQHSVARPVSLKLARRYYGPFEVMERIGEVAYHLRPLEGCLIHDVFHVSLLKPFRQEGEGLPHQSLPLEFLGGLPVSRPEAVLAQRTVLVDGSPQDQWLIRWTDGSHGDNTWEPVVELQRHFPNLRLEDKPALNPGGINTDTKPRVNDEDTIATRRSKRHVGPPPDGGRLNGVAYAGTVARIVAVNIAVGSGAAFIIIAVAGRHVVWQLMKVMRFHQWSFLAHMNPKGEKQCQKHSTSSEQTKDAMWDRIEEKFFTAMNKDGSYRTRDQLTSKWSHINRKVRKFFGVYEECARSRRSGTNDADVLRLATTWYQDDRHQGKVPIDLWMILSRSPKWQQLNNPDGGSSKKRSSVDPEVEVDDTIGSSEQMPPFNVADSDDEDPIPRLIRRKKAKSIASGFGGSGSVSVSSRDDIGRAMVEQLRVFNLREEERMKRKDQEMKRKEQEDEIKIMETDLSTLSGFKRMIYEQRQREIKAKYNLP</sequence>
<evidence type="ECO:0000256" key="5">
    <source>
        <dbReference type="ARBA" id="ARBA00022723"/>
    </source>
</evidence>
<dbReference type="OrthoDB" id="115435at2759"/>
<dbReference type="InterPro" id="IPR029466">
    <property type="entry name" value="NAM-associated_C"/>
</dbReference>
<dbReference type="Gene3D" id="3.30.420.10">
    <property type="entry name" value="Ribonuclease H-like superfamily/Ribonuclease H"/>
    <property type="match status" value="1"/>
</dbReference>
<dbReference type="Pfam" id="PF17917">
    <property type="entry name" value="RT_RNaseH"/>
    <property type="match status" value="1"/>
</dbReference>
<dbReference type="SUPFAM" id="SSF50630">
    <property type="entry name" value="Acid proteases"/>
    <property type="match status" value="1"/>
</dbReference>
<evidence type="ECO:0000259" key="17">
    <source>
        <dbReference type="Pfam" id="PF14303"/>
    </source>
</evidence>
<feature type="domain" description="No apical meristem-associated C-terminal" evidence="17">
    <location>
        <begin position="1116"/>
        <end position="1263"/>
    </location>
</feature>
<keyword evidence="14" id="KW-0233">DNA recombination</keyword>
<evidence type="ECO:0000256" key="16">
    <source>
        <dbReference type="SAM" id="MobiDB-lite"/>
    </source>
</evidence>
<keyword evidence="6" id="KW-0064">Aspartyl protease</keyword>
<keyword evidence="5" id="KW-0479">Metal-binding</keyword>
<dbReference type="GO" id="GO:0046872">
    <property type="term" value="F:metal ion binding"/>
    <property type="evidence" value="ECO:0007669"/>
    <property type="project" value="UniProtKB-KW"/>
</dbReference>
<feature type="domain" description="Integrase zinc-binding" evidence="19">
    <location>
        <begin position="547"/>
        <end position="602"/>
    </location>
</feature>
<gene>
    <name evidence="21" type="ORF">CCAM_LOCUS43257</name>
</gene>
<evidence type="ECO:0000256" key="3">
    <source>
        <dbReference type="ARBA" id="ARBA00022695"/>
    </source>
</evidence>
<feature type="region of interest" description="Disordered" evidence="16">
    <location>
        <begin position="1127"/>
        <end position="1172"/>
    </location>
</feature>
<dbReference type="GO" id="GO:0003964">
    <property type="term" value="F:RNA-directed DNA polymerase activity"/>
    <property type="evidence" value="ECO:0007669"/>
    <property type="project" value="UniProtKB-KW"/>
</dbReference>
<keyword evidence="9" id="KW-0460">Magnesium</keyword>
<evidence type="ECO:0000313" key="21">
    <source>
        <dbReference type="EMBL" id="VFR01482.1"/>
    </source>
</evidence>
<keyword evidence="13" id="KW-0238">DNA-binding</keyword>
<dbReference type="Pfam" id="PF14303">
    <property type="entry name" value="NAM-associated"/>
    <property type="match status" value="1"/>
</dbReference>
<evidence type="ECO:0000256" key="2">
    <source>
        <dbReference type="ARBA" id="ARBA00022679"/>
    </source>
</evidence>
<dbReference type="Gene3D" id="1.10.340.70">
    <property type="match status" value="1"/>
</dbReference>
<evidence type="ECO:0000256" key="6">
    <source>
        <dbReference type="ARBA" id="ARBA00022750"/>
    </source>
</evidence>
<dbReference type="GO" id="GO:0003887">
    <property type="term" value="F:DNA-directed DNA polymerase activity"/>
    <property type="evidence" value="ECO:0007669"/>
    <property type="project" value="UniProtKB-KW"/>
</dbReference>
<dbReference type="SUPFAM" id="SSF53098">
    <property type="entry name" value="Ribonuclease H-like"/>
    <property type="match status" value="1"/>
</dbReference>
<keyword evidence="22" id="KW-1185">Reference proteome</keyword>
<dbReference type="FunFam" id="1.10.340.70:FF:000001">
    <property type="entry name" value="Retrovirus-related Pol polyprotein from transposon gypsy-like Protein"/>
    <property type="match status" value="1"/>
</dbReference>
<evidence type="ECO:0000259" key="18">
    <source>
        <dbReference type="Pfam" id="PF17917"/>
    </source>
</evidence>
<name>A0A484NJ66_9ASTE</name>
<dbReference type="CDD" id="cd09274">
    <property type="entry name" value="RNase_HI_RT_Ty3"/>
    <property type="match status" value="1"/>
</dbReference>
<dbReference type="GO" id="GO:0006508">
    <property type="term" value="P:proteolysis"/>
    <property type="evidence" value="ECO:0007669"/>
    <property type="project" value="UniProtKB-KW"/>
</dbReference>
<dbReference type="CDD" id="cd00303">
    <property type="entry name" value="retropepsin_like"/>
    <property type="match status" value="1"/>
</dbReference>
<dbReference type="InterPro" id="IPR016197">
    <property type="entry name" value="Chromo-like_dom_sf"/>
</dbReference>
<dbReference type="SUPFAM" id="SSF54160">
    <property type="entry name" value="Chromo domain-like"/>
    <property type="match status" value="1"/>
</dbReference>
<keyword evidence="2" id="KW-0808">Transferase</keyword>
<feature type="region of interest" description="Disordered" evidence="16">
    <location>
        <begin position="56"/>
        <end position="97"/>
    </location>
</feature>
<feature type="coiled-coil region" evidence="15">
    <location>
        <begin position="744"/>
        <end position="771"/>
    </location>
</feature>
<evidence type="ECO:0000256" key="10">
    <source>
        <dbReference type="ARBA" id="ARBA00022908"/>
    </source>
</evidence>